<gene>
    <name evidence="2" type="ORF">E3A20_00750</name>
</gene>
<accession>A0A5C6ME32</accession>
<dbReference type="Proteomes" id="UP000321083">
    <property type="component" value="Unassembled WGS sequence"/>
</dbReference>
<evidence type="ECO:0000256" key="1">
    <source>
        <dbReference type="SAM" id="MobiDB-lite"/>
    </source>
</evidence>
<name>A0A5C6ME32_9PLAN</name>
<reference evidence="2 3" key="2">
    <citation type="submission" date="2019-08" db="EMBL/GenBank/DDBJ databases">
        <authorList>
            <person name="Henke P."/>
        </authorList>
    </citation>
    <scope>NUCLEOTIDE SEQUENCE [LARGE SCALE GENOMIC DNA]</scope>
    <source>
        <strain evidence="2">Phe10_nw2017</strain>
    </source>
</reference>
<reference evidence="2 3" key="1">
    <citation type="submission" date="2019-08" db="EMBL/GenBank/DDBJ databases">
        <title>100 year-old enigma solved: identification of Planctomyces bekefii, the type genus and species of the phylum Planctomycetes.</title>
        <authorList>
            <person name="Svetlana D.N."/>
            <person name="Overmann J."/>
        </authorList>
    </citation>
    <scope>NUCLEOTIDE SEQUENCE [LARGE SCALE GENOMIC DNA]</scope>
    <source>
        <strain evidence="2">Phe10_nw2017</strain>
    </source>
</reference>
<comment type="caution">
    <text evidence="2">The sequence shown here is derived from an EMBL/GenBank/DDBJ whole genome shotgun (WGS) entry which is preliminary data.</text>
</comment>
<sequence length="267" mass="27781">MKDTIADALQKIAAGGRSVGSAAAPQSLEITAGPALTAVAAEVLLPQAPAPPSALQAFHDIVICPPEPAEMPVPAFGTAGGIAGTPVIQASAAGTEMAASLAQVADARPPESGRMSRFSMPDRLRSFGASTARTAASMQNSASWSDRLRTVAALLLSVGMAWVVWADLQGPATAVVVNDEDAVDVDQLLREFETADQHSRGQEQDLQRMLTQPALKSEPPRAGSGSGDGCTAVYDRRDRSGESSENCSHVRCGNERSGIFRARCSRA</sequence>
<dbReference type="AlphaFoldDB" id="A0A5C6ME32"/>
<dbReference type="EMBL" id="SRHE01000005">
    <property type="protein sequence ID" value="TWW12629.1"/>
    <property type="molecule type" value="Genomic_DNA"/>
</dbReference>
<proteinExistence type="predicted"/>
<organism evidence="2 3">
    <name type="scientific">Planctomyces bekefii</name>
    <dbReference type="NCBI Taxonomy" id="1653850"/>
    <lineage>
        <taxon>Bacteria</taxon>
        <taxon>Pseudomonadati</taxon>
        <taxon>Planctomycetota</taxon>
        <taxon>Planctomycetia</taxon>
        <taxon>Planctomycetales</taxon>
        <taxon>Planctomycetaceae</taxon>
        <taxon>Planctomyces</taxon>
    </lineage>
</organism>
<evidence type="ECO:0000313" key="2">
    <source>
        <dbReference type="EMBL" id="TWW12629.1"/>
    </source>
</evidence>
<protein>
    <submittedName>
        <fullName evidence="2">Uncharacterized protein</fullName>
    </submittedName>
</protein>
<evidence type="ECO:0000313" key="3">
    <source>
        <dbReference type="Proteomes" id="UP000321083"/>
    </source>
</evidence>
<feature type="region of interest" description="Disordered" evidence="1">
    <location>
        <begin position="215"/>
        <end position="248"/>
    </location>
</feature>
<keyword evidence="3" id="KW-1185">Reference proteome</keyword>